<sequence>MERDELKKGHKVVLCEENNDGMKKSDEYFSYIDENNINDYINDENGNHDDNKYIHSDDNKYIHSDDNKYIHSDDNKYIHSDDNNHVNNCSHFSYVKDMLECDEEKKDVGFMISDKERYEFLKYADYFFHEYKDNVHIYREIKFVLKTNNPSLLCLLKNICLLGHIIYFYEDLYEQKLLTSKDINNIENILYKNEDTVSNNYTIIYNCFLFLLEIIKLSIHTGVQKFAYYQMIRNKKLIQTISYNNFNYNPNKIKNKEHFFIKKDNEALFIKDMITLHIVNMLNQTHKHIRLYALKLSILFISHISKSNHIINHIMNIIFQQINFEEYIHALVLFLKLVPYLSHDVLYHIIKKLYKSLIKKKDECSNVHSLFMHIKKGGMENENPQKNIHHEKVSPYKVENHNVDGEKGIQVGLQKEDDGNKEEKNEKHISDKNEEYISAQETKNPKEENISHMYNYLDIFKDLKCYNNNNYYEDMYFSKKNKKNTYINKMIYIINDHFSFTKCLYFAMIGSKLNELYPYVSYYLFKKLWNIINKIFYIPYNQCDENKIVHLLDVLFYNTTLLSFTNIFLLNLQIIILKFLLNISQTYIMKKRYITFYSIRALLYLIKKKKLFICMDYYIYQDKIMSNQAYPFNCMNHFLYMSTFQYSDILHILSVILFNNNNNNINDCNDNNINCNDNNINDCNDNNINYCNDNNNNYYYYYNCNTLSIYFFIKLIYKFFKVIQRGTAPNIFNIHNNNIYRKKIKNVLNIKKNKHKYNIMNHKVFKDTNKNMHKHSYTNFNFSYFDLNINKFLTLFKNVQDECIQKKDSSKVKHIKKKKVDDIKDETLKEFIKNDNKDDINKKDLIINNNKNQPFYNQNEHEETGKFNFLITIDDANNTTNKQKHADIFFHNFICTAKNKHTNNNINIKNLNITLDIIRKKKTKRKKKKKKNKKKNKTNKIKKKYIYKIKYCNPYKNKNNSIIHKLISKMEKREQTKKKNKKKYHTNQKNIGKTKKNKSNTNNFLFINNDKQNKCTNKSTDKNTNKSTNKSTNKNTNKSTNKIYNTHYISYAFHFLKQNKINLGNLIDEHKLYYHNYNENNLFTHFKNEFFKKGKEKNSDIPNIIVLKQIMFIKILFFLYKHNNLLIIKLYILKTLSILSKHLIFEEDIENFIRIFNYFVTHFLKQNDFTNTQTSTLLKHDNNNNVHTHSTELLKKQKYTNHIFQNIYKQNEKETLYSNNSYNSDHTSYLGSVIMSSDSSTQEQKKNKTNKKNYLNNFVNYLLNKNHMLILEETNSSFYNKNVLKNFIRIYITDIIHKLLKYKNQIILNSILYIFTSNQIIPFFNLFHIFNKEGIEQILKEPFFYLTVEKKYINEKEKEREKANQDEHININHTNNNLFEITKGDHKNEDKKSINKYPISYHHSYLNILNKHFFQSFQFDNISFNNVKALFYFSFFNFINHKDSMIIFRKKTLTFLNILNDIYFFKTNKYVFYREKYREKLFCVDKTNDFACTSQANNLTHAGKMNELLCTSQVNKNDDIKSDDIKSNDVNNSENSNKFSDDDDYYSSSSCSVSISCVSYKSVDDGSTVHYVSDDDKESVDDDFSISSISNKSFKHRIIKSYDNLYNEDMSTNENIQMTCDIHECSYIYMYKIGLYCIISGYYNYGYKIFTKLYMMVNNRDIKLWLECLLNYCKFYYLKKNQQKQSTYLYVRKKKKAQECIKQIISYKENFFHVFLFLQIKKNIYQAIENLIILINDIKYEINYTVKYFTYNIEEYINFLKSIFVYILLLSNFKYEFSRLSKRILYIYMVLIKTLFVICIFMKNKIIPYLFLNSSFLLNTLMDDNYTSGDQQNESTSEDDDDGNTNKSTCKYNNVYHKDHYNEYIYNQDGNIINLKKKNTKFNLFIWGDDYTGYNFTRLYLERKKERIIRKKFFSKELKDVDGKSFQEIFEYIINLWKVSGQHFFFYDHIHNLNEMYYNLFKDNIINKKKILNFLKIYLLILNKINYPTPPRFLSSRAFPCVVSRAYIYKSNFGKMEYEVESVKCIGHLENAQAHVIKQFYYCNIKLVLRNKIIRNINVKAKGVSVLYTFHIQIENEDLKNFYIFMIPLDKDKQILGQAKPTDFFIKYV</sequence>
<reference evidence="7 8" key="1">
    <citation type="submission" date="2013-02" db="EMBL/GenBank/DDBJ databases">
        <title>The Genome Sequence of Plasmodium falciparum NF54.</title>
        <authorList>
            <consortium name="The Broad Institute Genome Sequencing Platform"/>
            <consortium name="The Broad Institute Genome Sequencing Center for Infectious Disease"/>
            <person name="Neafsey D."/>
            <person name="Cheeseman I."/>
            <person name="Volkman S."/>
            <person name="Adams J."/>
            <person name="Walker B."/>
            <person name="Young S.K."/>
            <person name="Zeng Q."/>
            <person name="Gargeya S."/>
            <person name="Fitzgerald M."/>
            <person name="Haas B."/>
            <person name="Abouelleil A."/>
            <person name="Alvarado L."/>
            <person name="Arachchi H.M."/>
            <person name="Berlin A.M."/>
            <person name="Chapman S.B."/>
            <person name="Dewar J."/>
            <person name="Goldberg J."/>
            <person name="Griggs A."/>
            <person name="Gujja S."/>
            <person name="Hansen M."/>
            <person name="Howarth C."/>
            <person name="Imamovic A."/>
            <person name="Larimer J."/>
            <person name="McCowan C."/>
            <person name="Murphy C."/>
            <person name="Neiman D."/>
            <person name="Pearson M."/>
            <person name="Priest M."/>
            <person name="Roberts A."/>
            <person name="Saif S."/>
            <person name="Shea T."/>
            <person name="Sisk P."/>
            <person name="Sykes S."/>
            <person name="Wortman J."/>
            <person name="Nusbaum C."/>
            <person name="Birren B."/>
        </authorList>
    </citation>
    <scope>NUCLEOTIDE SEQUENCE [LARGE SCALE GENOMIC DNA]</scope>
    <source>
        <strain evidence="7 8">NF54</strain>
    </source>
</reference>
<protein>
    <submittedName>
        <fullName evidence="7">Uncharacterized protein</fullName>
    </submittedName>
</protein>
<keyword evidence="6" id="KW-1133">Transmembrane helix</keyword>
<dbReference type="InterPro" id="IPR010301">
    <property type="entry name" value="RRP1"/>
</dbReference>
<evidence type="ECO:0000256" key="2">
    <source>
        <dbReference type="ARBA" id="ARBA00006374"/>
    </source>
</evidence>
<comment type="subcellular location">
    <subcellularLocation>
        <location evidence="1">Nucleus</location>
    </subcellularLocation>
</comment>
<keyword evidence="3" id="KW-0698">rRNA processing</keyword>
<evidence type="ECO:0000256" key="6">
    <source>
        <dbReference type="SAM" id="Phobius"/>
    </source>
</evidence>
<gene>
    <name evidence="7" type="ORF">PFNF54_02070</name>
</gene>
<keyword evidence="8" id="KW-1185">Reference proteome</keyword>
<dbReference type="Proteomes" id="UP000030673">
    <property type="component" value="Unassembled WGS sequence"/>
</dbReference>
<evidence type="ECO:0000256" key="3">
    <source>
        <dbReference type="ARBA" id="ARBA00022552"/>
    </source>
</evidence>
<feature type="compositionally biased region" description="Low complexity" evidence="5">
    <location>
        <begin position="1025"/>
        <end position="1039"/>
    </location>
</feature>
<organism evidence="7 8">
    <name type="scientific">Plasmodium falciparum (isolate NF54)</name>
    <dbReference type="NCBI Taxonomy" id="5843"/>
    <lineage>
        <taxon>Eukaryota</taxon>
        <taxon>Sar</taxon>
        <taxon>Alveolata</taxon>
        <taxon>Apicomplexa</taxon>
        <taxon>Aconoidasida</taxon>
        <taxon>Haemosporida</taxon>
        <taxon>Plasmodiidae</taxon>
        <taxon>Plasmodium</taxon>
        <taxon>Plasmodium (Laverania)</taxon>
    </lineage>
</organism>
<accession>W7K7Y5</accession>
<evidence type="ECO:0000313" key="8">
    <source>
        <dbReference type="Proteomes" id="UP000030673"/>
    </source>
</evidence>
<dbReference type="PANTHER" id="PTHR13026:SF0">
    <property type="entry name" value="RIBOSOMAL RNA PROCESSING 1B"/>
    <property type="match status" value="1"/>
</dbReference>
<comment type="similarity">
    <text evidence="2">Belongs to the RRP1 family.</text>
</comment>
<dbReference type="EMBL" id="KE123790">
    <property type="protein sequence ID" value="EWC89105.1"/>
    <property type="molecule type" value="Genomic_DNA"/>
</dbReference>
<keyword evidence="6" id="KW-0812">Transmembrane</keyword>
<proteinExistence type="inferred from homology"/>
<dbReference type="PANTHER" id="PTHR13026">
    <property type="entry name" value="NNP-1 PROTEIN NOVEL NUCLEAR PROTEIN 1 NOP52"/>
    <property type="match status" value="1"/>
</dbReference>
<evidence type="ECO:0000256" key="1">
    <source>
        <dbReference type="ARBA" id="ARBA00004123"/>
    </source>
</evidence>
<feature type="compositionally biased region" description="Basic residues" evidence="5">
    <location>
        <begin position="975"/>
        <end position="998"/>
    </location>
</feature>
<feature type="region of interest" description="Disordered" evidence="5">
    <location>
        <begin position="1829"/>
        <end position="1848"/>
    </location>
</feature>
<dbReference type="GO" id="GO:0006364">
    <property type="term" value="P:rRNA processing"/>
    <property type="evidence" value="ECO:0007669"/>
    <property type="project" value="UniProtKB-KW"/>
</dbReference>
<feature type="region of interest" description="Disordered" evidence="5">
    <location>
        <begin position="921"/>
        <end position="940"/>
    </location>
</feature>
<keyword evidence="4" id="KW-0539">Nucleus</keyword>
<feature type="transmembrane region" description="Helical" evidence="6">
    <location>
        <begin position="555"/>
        <end position="581"/>
    </location>
</feature>
<keyword evidence="6" id="KW-0472">Membrane</keyword>
<evidence type="ECO:0000256" key="4">
    <source>
        <dbReference type="ARBA" id="ARBA00023242"/>
    </source>
</evidence>
<evidence type="ECO:0000256" key="5">
    <source>
        <dbReference type="SAM" id="MobiDB-lite"/>
    </source>
</evidence>
<dbReference type="GO" id="GO:0030688">
    <property type="term" value="C:preribosome, small subunit precursor"/>
    <property type="evidence" value="ECO:0007669"/>
    <property type="project" value="InterPro"/>
</dbReference>
<evidence type="ECO:0000313" key="7">
    <source>
        <dbReference type="EMBL" id="EWC89105.1"/>
    </source>
</evidence>
<feature type="transmembrane region" description="Helical" evidence="6">
    <location>
        <begin position="1785"/>
        <end position="1803"/>
    </location>
</feature>
<feature type="region of interest" description="Disordered" evidence="5">
    <location>
        <begin position="972"/>
        <end position="1039"/>
    </location>
</feature>
<dbReference type="GO" id="GO:0005634">
    <property type="term" value="C:nucleus"/>
    <property type="evidence" value="ECO:0007669"/>
    <property type="project" value="UniProtKB-SubCell"/>
</dbReference>
<feature type="region of interest" description="Disordered" evidence="5">
    <location>
        <begin position="1521"/>
        <end position="1543"/>
    </location>
</feature>
<dbReference type="OMA" id="FFFYEHV"/>
<name>W7K7Y5_PLAFO</name>